<evidence type="ECO:0000256" key="6">
    <source>
        <dbReference type="ARBA" id="ARBA00047665"/>
    </source>
</evidence>
<dbReference type="GO" id="GO:0005960">
    <property type="term" value="C:glycine cleavage complex"/>
    <property type="evidence" value="ECO:0007669"/>
    <property type="project" value="InterPro"/>
</dbReference>
<dbReference type="PANTHER" id="PTHR43757">
    <property type="entry name" value="AMINOMETHYLTRANSFERASE"/>
    <property type="match status" value="1"/>
</dbReference>
<name>A0A6J5Z449_9ZZZZ</name>
<dbReference type="NCBIfam" id="TIGR00528">
    <property type="entry name" value="gcvT"/>
    <property type="match status" value="1"/>
</dbReference>
<proteinExistence type="inferred from homology"/>
<protein>
    <recommendedName>
        <fullName evidence="2">aminomethyltransferase</fullName>
        <ecNumber evidence="2">2.1.2.10</ecNumber>
    </recommendedName>
    <alternativeName>
        <fullName evidence="5">Glycine cleavage system T protein</fullName>
    </alternativeName>
</protein>
<dbReference type="Gene3D" id="3.30.70.1400">
    <property type="entry name" value="Aminomethyltransferase beta-barrel domains"/>
    <property type="match status" value="1"/>
</dbReference>
<dbReference type="Gene3D" id="4.10.1250.10">
    <property type="entry name" value="Aminomethyltransferase fragment"/>
    <property type="match status" value="1"/>
</dbReference>
<evidence type="ECO:0000313" key="9">
    <source>
        <dbReference type="EMBL" id="CAB4337224.1"/>
    </source>
</evidence>
<comment type="similarity">
    <text evidence="1">Belongs to the GcvT family.</text>
</comment>
<keyword evidence="4" id="KW-0808">Transferase</keyword>
<dbReference type="EMBL" id="CAESAM010000027">
    <property type="protein sequence ID" value="CAB4337224.1"/>
    <property type="molecule type" value="Genomic_DNA"/>
</dbReference>
<dbReference type="GO" id="GO:0004047">
    <property type="term" value="F:aminomethyltransferase activity"/>
    <property type="evidence" value="ECO:0007669"/>
    <property type="project" value="UniProtKB-EC"/>
</dbReference>
<gene>
    <name evidence="9" type="ORF">UFOPK4171_00461</name>
</gene>
<dbReference type="GO" id="GO:0006546">
    <property type="term" value="P:glycine catabolic process"/>
    <property type="evidence" value="ECO:0007669"/>
    <property type="project" value="InterPro"/>
</dbReference>
<dbReference type="InterPro" id="IPR027266">
    <property type="entry name" value="TrmE/GcvT-like"/>
</dbReference>
<dbReference type="InterPro" id="IPR013977">
    <property type="entry name" value="GcvT_C"/>
</dbReference>
<evidence type="ECO:0000259" key="7">
    <source>
        <dbReference type="Pfam" id="PF01571"/>
    </source>
</evidence>
<dbReference type="Pfam" id="PF01571">
    <property type="entry name" value="GCV_T"/>
    <property type="match status" value="1"/>
</dbReference>
<organism evidence="9">
    <name type="scientific">freshwater metagenome</name>
    <dbReference type="NCBI Taxonomy" id="449393"/>
    <lineage>
        <taxon>unclassified sequences</taxon>
        <taxon>metagenomes</taxon>
        <taxon>ecological metagenomes</taxon>
    </lineage>
</organism>
<dbReference type="InterPro" id="IPR029043">
    <property type="entry name" value="GcvT/YgfZ_C"/>
</dbReference>
<dbReference type="PANTHER" id="PTHR43757:SF2">
    <property type="entry name" value="AMINOMETHYLTRANSFERASE, MITOCHONDRIAL"/>
    <property type="match status" value="1"/>
</dbReference>
<evidence type="ECO:0000256" key="3">
    <source>
        <dbReference type="ARBA" id="ARBA00022576"/>
    </source>
</evidence>
<feature type="domain" description="GCVT N-terminal" evidence="7">
    <location>
        <begin position="14"/>
        <end position="281"/>
    </location>
</feature>
<dbReference type="FunFam" id="3.30.70.1400:FF:000001">
    <property type="entry name" value="Aminomethyltransferase"/>
    <property type="match status" value="1"/>
</dbReference>
<evidence type="ECO:0000256" key="1">
    <source>
        <dbReference type="ARBA" id="ARBA00008609"/>
    </source>
</evidence>
<dbReference type="PIRSF" id="PIRSF006487">
    <property type="entry name" value="GcvT"/>
    <property type="match status" value="1"/>
</dbReference>
<evidence type="ECO:0000256" key="2">
    <source>
        <dbReference type="ARBA" id="ARBA00012616"/>
    </source>
</evidence>
<dbReference type="GO" id="GO:0005829">
    <property type="term" value="C:cytosol"/>
    <property type="evidence" value="ECO:0007669"/>
    <property type="project" value="TreeGrafter"/>
</dbReference>
<evidence type="ECO:0000256" key="5">
    <source>
        <dbReference type="ARBA" id="ARBA00031395"/>
    </source>
</evidence>
<evidence type="ECO:0000256" key="4">
    <source>
        <dbReference type="ARBA" id="ARBA00022679"/>
    </source>
</evidence>
<dbReference type="GO" id="GO:0008483">
    <property type="term" value="F:transaminase activity"/>
    <property type="evidence" value="ECO:0007669"/>
    <property type="project" value="UniProtKB-KW"/>
</dbReference>
<comment type="catalytic activity">
    <reaction evidence="6">
        <text>N(6)-[(R)-S(8)-aminomethyldihydrolipoyl]-L-lysyl-[protein] + (6S)-5,6,7,8-tetrahydrofolate = N(6)-[(R)-dihydrolipoyl]-L-lysyl-[protein] + (6R)-5,10-methylene-5,6,7,8-tetrahydrofolate + NH4(+)</text>
        <dbReference type="Rhea" id="RHEA:16945"/>
        <dbReference type="Rhea" id="RHEA-COMP:10475"/>
        <dbReference type="Rhea" id="RHEA-COMP:10492"/>
        <dbReference type="ChEBI" id="CHEBI:15636"/>
        <dbReference type="ChEBI" id="CHEBI:28938"/>
        <dbReference type="ChEBI" id="CHEBI:57453"/>
        <dbReference type="ChEBI" id="CHEBI:83100"/>
        <dbReference type="ChEBI" id="CHEBI:83143"/>
        <dbReference type="EC" id="2.1.2.10"/>
    </reaction>
</comment>
<reference evidence="9" key="1">
    <citation type="submission" date="2020-05" db="EMBL/GenBank/DDBJ databases">
        <authorList>
            <person name="Chiriac C."/>
            <person name="Salcher M."/>
            <person name="Ghai R."/>
            <person name="Kavagutti S V."/>
        </authorList>
    </citation>
    <scope>NUCLEOTIDE SEQUENCE</scope>
</reference>
<dbReference type="NCBIfam" id="NF001567">
    <property type="entry name" value="PRK00389.1"/>
    <property type="match status" value="1"/>
</dbReference>
<dbReference type="SUPFAM" id="SSF103025">
    <property type="entry name" value="Folate-binding domain"/>
    <property type="match status" value="1"/>
</dbReference>
<dbReference type="EC" id="2.1.2.10" evidence="2"/>
<accession>A0A6J5Z449</accession>
<dbReference type="InterPro" id="IPR028896">
    <property type="entry name" value="GcvT/YgfZ/DmdA"/>
</dbReference>
<dbReference type="InterPro" id="IPR006223">
    <property type="entry name" value="GcvT"/>
</dbReference>
<dbReference type="Gene3D" id="3.30.1360.120">
    <property type="entry name" value="Probable tRNA modification gtpase trme, domain 1"/>
    <property type="match status" value="1"/>
</dbReference>
<dbReference type="InterPro" id="IPR006222">
    <property type="entry name" value="GCVT_N"/>
</dbReference>
<feature type="domain" description="Aminomethyltransferase C-terminal" evidence="8">
    <location>
        <begin position="302"/>
        <end position="377"/>
    </location>
</feature>
<evidence type="ECO:0000259" key="8">
    <source>
        <dbReference type="Pfam" id="PF08669"/>
    </source>
</evidence>
<sequence length="382" mass="41541">MENSSNTTLLNTALHEWHKSNGAKLADFGGWEMPIEYSSYLNQSGEKGGVLAEHSAVRESVGLFDVSHLGKIEISGAGTVDFLNEILTNDLSKIKDGQAQYNMICNDNGGVIDDLIVYRKNDEQCLLIPNASNCSQVFNTLQANNKKNLQITNEHTKYGVIALQGPKTTQALESIGVKLELDYMSFTTIKIAGHENIGEIIVCRTGYTGEYGFEFLPLWQNSLLLWKLLENAVLKNGGRVCGLGARDTLRTEMGYPLHGHELSLDISPLQANAGWAVALTKNSFLGAPVLRDEKANGPVQILRGLHVQDKAIPRAGMSVKTIEGQECGLITSGTFSPTLKVGIALALLNPKIEVGTIVEIDVRGRISRAKVVKPPFVASNVR</sequence>
<dbReference type="AlphaFoldDB" id="A0A6J5Z449"/>
<dbReference type="Gene3D" id="2.40.30.110">
    <property type="entry name" value="Aminomethyltransferase beta-barrel domains"/>
    <property type="match status" value="1"/>
</dbReference>
<keyword evidence="3" id="KW-0032">Aminotransferase</keyword>
<dbReference type="SUPFAM" id="SSF101790">
    <property type="entry name" value="Aminomethyltransferase beta-barrel domain"/>
    <property type="match status" value="1"/>
</dbReference>
<dbReference type="Pfam" id="PF08669">
    <property type="entry name" value="GCV_T_C"/>
    <property type="match status" value="1"/>
</dbReference>